<evidence type="ECO:0000256" key="3">
    <source>
        <dbReference type="ARBA" id="ARBA00022840"/>
    </source>
</evidence>
<evidence type="ECO:0000313" key="4">
    <source>
        <dbReference type="EMBL" id="KAH3821746.1"/>
    </source>
</evidence>
<proteinExistence type="inferred from homology"/>
<dbReference type="InterPro" id="IPR043129">
    <property type="entry name" value="ATPase_NBD"/>
</dbReference>
<reference evidence="4" key="2">
    <citation type="submission" date="2020-11" db="EMBL/GenBank/DDBJ databases">
        <authorList>
            <person name="McCartney M.A."/>
            <person name="Auch B."/>
            <person name="Kono T."/>
            <person name="Mallez S."/>
            <person name="Becker A."/>
            <person name="Gohl D.M."/>
            <person name="Silverstein K.A.T."/>
            <person name="Koren S."/>
            <person name="Bechman K.B."/>
            <person name="Herman A."/>
            <person name="Abrahante J.E."/>
            <person name="Garbe J."/>
        </authorList>
    </citation>
    <scope>NUCLEOTIDE SEQUENCE</scope>
    <source>
        <strain evidence="4">Duluth1</strain>
        <tissue evidence="4">Whole animal</tissue>
    </source>
</reference>
<dbReference type="InterPro" id="IPR013126">
    <property type="entry name" value="Hsp_70_fam"/>
</dbReference>
<evidence type="ECO:0008006" key="6">
    <source>
        <dbReference type="Google" id="ProtNLM"/>
    </source>
</evidence>
<dbReference type="Pfam" id="PF00012">
    <property type="entry name" value="HSP70"/>
    <property type="match status" value="1"/>
</dbReference>
<evidence type="ECO:0000256" key="1">
    <source>
        <dbReference type="ARBA" id="ARBA00007381"/>
    </source>
</evidence>
<dbReference type="Gene3D" id="3.30.420.40">
    <property type="match status" value="3"/>
</dbReference>
<gene>
    <name evidence="4" type="ORF">DPMN_123513</name>
</gene>
<dbReference type="CDD" id="cd10229">
    <property type="entry name" value="ASKHA_NBD_HSP70_HSPA12"/>
    <property type="match status" value="1"/>
</dbReference>
<keyword evidence="2" id="KW-0547">Nucleotide-binding</keyword>
<dbReference type="SUPFAM" id="SSF53067">
    <property type="entry name" value="Actin-like ATPase domain"/>
    <property type="match status" value="2"/>
</dbReference>
<dbReference type="PANTHER" id="PTHR14187">
    <property type="entry name" value="ALPHA KINASE/ELONGATION FACTOR 2 KINASE"/>
    <property type="match status" value="1"/>
</dbReference>
<dbReference type="Proteomes" id="UP000828390">
    <property type="component" value="Unassembled WGS sequence"/>
</dbReference>
<comment type="caution">
    <text evidence="4">The sequence shown here is derived from an EMBL/GenBank/DDBJ whole genome shotgun (WGS) entry which is preliminary data.</text>
</comment>
<organism evidence="4 5">
    <name type="scientific">Dreissena polymorpha</name>
    <name type="common">Zebra mussel</name>
    <name type="synonym">Mytilus polymorpha</name>
    <dbReference type="NCBI Taxonomy" id="45954"/>
    <lineage>
        <taxon>Eukaryota</taxon>
        <taxon>Metazoa</taxon>
        <taxon>Spiralia</taxon>
        <taxon>Lophotrochozoa</taxon>
        <taxon>Mollusca</taxon>
        <taxon>Bivalvia</taxon>
        <taxon>Autobranchia</taxon>
        <taxon>Heteroconchia</taxon>
        <taxon>Euheterodonta</taxon>
        <taxon>Imparidentia</taxon>
        <taxon>Neoheterodontei</taxon>
        <taxon>Myida</taxon>
        <taxon>Dreissenoidea</taxon>
        <taxon>Dreissenidae</taxon>
        <taxon>Dreissena</taxon>
    </lineage>
</organism>
<dbReference type="GO" id="GO:0140662">
    <property type="term" value="F:ATP-dependent protein folding chaperone"/>
    <property type="evidence" value="ECO:0007669"/>
    <property type="project" value="InterPro"/>
</dbReference>
<evidence type="ECO:0000313" key="5">
    <source>
        <dbReference type="Proteomes" id="UP000828390"/>
    </source>
</evidence>
<dbReference type="PANTHER" id="PTHR14187:SF5">
    <property type="entry name" value="HEAT SHOCK 70 KDA PROTEIN 12A"/>
    <property type="match status" value="1"/>
</dbReference>
<evidence type="ECO:0000256" key="2">
    <source>
        <dbReference type="ARBA" id="ARBA00022741"/>
    </source>
</evidence>
<keyword evidence="3" id="KW-0067">ATP-binding</keyword>
<dbReference type="EMBL" id="JAIWYP010000005">
    <property type="protein sequence ID" value="KAH3821746.1"/>
    <property type="molecule type" value="Genomic_DNA"/>
</dbReference>
<name>A0A9D4GQH5_DREPO</name>
<accession>A0A9D4GQH5</accession>
<dbReference type="AlphaFoldDB" id="A0A9D4GQH5"/>
<dbReference type="GO" id="GO:0005524">
    <property type="term" value="F:ATP binding"/>
    <property type="evidence" value="ECO:0007669"/>
    <property type="project" value="UniProtKB-KW"/>
</dbReference>
<comment type="similarity">
    <text evidence="1">Belongs to the heat shock protein 70 family.</text>
</comment>
<sequence>MAEVAFDIGTNHTKYAYSIKSFGKRTFESSFQDEHFMKSSSAKTFTSVLLDDTGQFHSFGVEAEYHYVSLVGKHEQKGWRLFGRFASTLQYTNDKKISSCQLTVKDHDGKTYSAMDIFTMAIKYLHARFIADLRSLATGILDSEIMFIFTVQDTWGELGKRLIKDSAIKAGIGGGRLHTVFQSEAIVMEYINNDHTLLNSSGQNYIVINQEGDRIFMAVLQKIDKNTFTILQSETRECVCREQFILERLFDKDVLKVIRNNHTSSYFELRNHIEIIARHIENISICKNWTWIRISSDLRTLCQVESGHVEKGDKIRLHIAEINAGFEAEIGKLINHVKDVKAQTKIQNIQSLIILGDICYSANIRERFAKELIEISVGTPTDPDFAMLQGALIHGHEAFVKEYKDAKNDTGLEQSEKQFQIVTAFDFGTTFSGYGYSYIDDKTKVCTKIWHSNDSSACLSSLKTPTSVLLDDKGQFHSFGFEAEDKFAALAEENKHSDWRLFRCFKMALHSKRHLSRKSTIKDISGKEHEALPIFVMAIQALKKHFMENIQLKVIGMHENDFRYIITVPAIWDVAAKQFMREAAIQAGICSDQLLLAYESEAAALWCIQSDKTIKNEISTDIKSIVIDLGGGTADISVYVRLMNNTIKVIHKASGGAWGSNNINKQFLKYLDNKLGNGVLDNFRENHLEDYLTLTRAFENKKRSHTCVATAFKMQIPFTLVNMLSLKSEKMQIDESTIKSWFEIPIRPLIEHIKILLTEESMKDIKYIILCGGFAESPYVQDRFKNELPDIKLIVPEEAGLAVLKGAVLFGHNPKILASRVMTHTYGLSISKDFDDKTHAEDRKICVDGDWKVENCFEVFVRASEEIPVDHCVSHYFKPLGPVTDIPVFRTLSENPRYTTDPGCELLGSFEITNIPNIPFIDQEIGITFMFGLTELLVKAKHMTNRKEEVLTINCLQ</sequence>
<reference evidence="4" key="1">
    <citation type="journal article" date="2019" name="bioRxiv">
        <title>The Genome of the Zebra Mussel, Dreissena polymorpha: A Resource for Invasive Species Research.</title>
        <authorList>
            <person name="McCartney M.A."/>
            <person name="Auch B."/>
            <person name="Kono T."/>
            <person name="Mallez S."/>
            <person name="Zhang Y."/>
            <person name="Obille A."/>
            <person name="Becker A."/>
            <person name="Abrahante J.E."/>
            <person name="Garbe J."/>
            <person name="Badalamenti J.P."/>
            <person name="Herman A."/>
            <person name="Mangelson H."/>
            <person name="Liachko I."/>
            <person name="Sullivan S."/>
            <person name="Sone E.D."/>
            <person name="Koren S."/>
            <person name="Silverstein K.A.T."/>
            <person name="Beckman K.B."/>
            <person name="Gohl D.M."/>
        </authorList>
    </citation>
    <scope>NUCLEOTIDE SEQUENCE</scope>
    <source>
        <strain evidence="4">Duluth1</strain>
        <tissue evidence="4">Whole animal</tissue>
    </source>
</reference>
<keyword evidence="5" id="KW-1185">Reference proteome</keyword>
<protein>
    <recommendedName>
        <fullName evidence="6">Heat shock 70 kDa protein 12A</fullName>
    </recommendedName>
</protein>